<evidence type="ECO:0000259" key="2">
    <source>
        <dbReference type="Pfam" id="PF23912"/>
    </source>
</evidence>
<reference evidence="3 4" key="1">
    <citation type="journal article" date="2014" name="Arch. Virol.">
        <title>Complete genome sequence of a broad-host-range lytic Dickeya spp. bacteriophage ?D5.</title>
        <authorList>
            <person name="Czajkowski R."/>
            <person name="Ozymko Z."/>
            <person name="Zwirowski S."/>
            <person name="Lojkowska E."/>
        </authorList>
    </citation>
    <scope>NUCLEOTIDE SEQUENCE [LARGE SCALE GENOMIC DNA]</scope>
</reference>
<dbReference type="RefSeq" id="YP_009102987.1">
    <property type="nucleotide sequence ID" value="NC_025452.1"/>
</dbReference>
<organism evidence="3 4">
    <name type="scientific">Dickeya phage RC-2014</name>
    <dbReference type="NCBI Taxonomy" id="1477406"/>
    <lineage>
        <taxon>Viruses</taxon>
        <taxon>Duplodnaviria</taxon>
        <taxon>Heunggongvirae</taxon>
        <taxon>Uroviricota</taxon>
        <taxon>Caudoviricetes</taxon>
        <taxon>Pantevenvirales</taxon>
        <taxon>Ackermannviridae</taxon>
        <taxon>Aglimvirinae</taxon>
        <taxon>Limestonevirus</taxon>
        <taxon>Limestonevirus RC2014</taxon>
    </lineage>
</organism>
<evidence type="ECO:0000313" key="3">
    <source>
        <dbReference type="EMBL" id="AHZ60181.1"/>
    </source>
</evidence>
<dbReference type="KEGG" id="vg:22113377"/>
<dbReference type="Pfam" id="PF23912">
    <property type="entry name" value="DUF7254"/>
    <property type="match status" value="1"/>
</dbReference>
<protein>
    <recommendedName>
        <fullName evidence="2">DUF7254 domain-containing protein</fullName>
    </recommendedName>
</protein>
<evidence type="ECO:0000256" key="1">
    <source>
        <dbReference type="SAM" id="MobiDB-lite"/>
    </source>
</evidence>
<sequence length="101" mass="11548">MQEQSKFGETPDKRSGDSDMDGAIIHVNNFIRQQETPTPIGAAKALHEVLVEIGQRSEADEIFYNFDGQYKVKFEENGRPQVAVFWAPWMGSVSWRIEDDE</sequence>
<dbReference type="EMBL" id="KJ716335">
    <property type="protein sequence ID" value="AHZ60181.1"/>
    <property type="molecule type" value="Genomic_DNA"/>
</dbReference>
<name>A0A075E0R3_9CAUD</name>
<feature type="region of interest" description="Disordered" evidence="1">
    <location>
        <begin position="1"/>
        <end position="21"/>
    </location>
</feature>
<dbReference type="InterPro" id="IPR055678">
    <property type="entry name" value="DUF7254"/>
</dbReference>
<feature type="domain" description="DUF7254" evidence="2">
    <location>
        <begin position="1"/>
        <end position="101"/>
    </location>
</feature>
<accession>A0A075E0R3</accession>
<dbReference type="GeneID" id="22113377"/>
<proteinExistence type="predicted"/>
<dbReference type="Proteomes" id="UP000028741">
    <property type="component" value="Segment"/>
</dbReference>
<evidence type="ECO:0000313" key="4">
    <source>
        <dbReference type="Proteomes" id="UP000028741"/>
    </source>
</evidence>
<gene>
    <name evidence="3" type="ORF">DA66_0148</name>
</gene>
<keyword evidence="4" id="KW-1185">Reference proteome</keyword>